<dbReference type="InterPro" id="IPR036291">
    <property type="entry name" value="NAD(P)-bd_dom_sf"/>
</dbReference>
<comment type="similarity">
    <text evidence="1 4">Belongs to the ketopantoate reductase family.</text>
</comment>
<sequence>MSEENKLSVLVVGGGGVGTIVAVNLEAGGHAKVTLVLRSNFSKVSRDGFSIRSVDHGNLNGWRPHEVVDQVPAIGFGKPGFDTVVCCTKNIQDSTPSIEELIRPAVTPGYTTVVLIQNGLNIELPLVAQFPQNVILSGVSFMGSHEPEPGIIEHDFEDKLVVGAFRNPGTSAALSNARARDFVGHYSAGGKTVCEYTADANRSRWEKLVYNATMNPICAILRTDTATLRLSDSIENLVRPAMEEIRAAASANGYNLDASIAQRMIDMDPMEIFFKPSMCMDALKGNLIEFENLVGEPLRAGKKHGVAMPVLTVIYDMCKMLQWQLKAAREGRSQEDMLKVYDSGKP</sequence>
<feature type="domain" description="Ketopantoate reductase C-terminal" evidence="6">
    <location>
        <begin position="201"/>
        <end position="322"/>
    </location>
</feature>
<dbReference type="EC" id="1.1.1.169" evidence="4"/>
<accession>A0A1V8T1Y7</accession>
<comment type="caution">
    <text evidence="7">The sequence shown here is derived from an EMBL/GenBank/DDBJ whole genome shotgun (WGS) entry which is preliminary data.</text>
</comment>
<dbReference type="Pfam" id="PF08546">
    <property type="entry name" value="ApbA_C"/>
    <property type="match status" value="1"/>
</dbReference>
<dbReference type="InterPro" id="IPR051402">
    <property type="entry name" value="KPR-Related"/>
</dbReference>
<dbReference type="Gene3D" id="3.40.50.720">
    <property type="entry name" value="NAD(P)-binding Rossmann-like Domain"/>
    <property type="match status" value="1"/>
</dbReference>
<keyword evidence="8" id="KW-1185">Reference proteome</keyword>
<dbReference type="EMBL" id="NAJO01000019">
    <property type="protein sequence ID" value="OQO05426.1"/>
    <property type="molecule type" value="Genomic_DNA"/>
</dbReference>
<comment type="function">
    <text evidence="4">Catalyzes the NADPH-dependent reduction of ketopantoate into pantoic acid.</text>
</comment>
<evidence type="ECO:0000256" key="4">
    <source>
        <dbReference type="RuleBase" id="RU362068"/>
    </source>
</evidence>
<dbReference type="Gene3D" id="1.10.1040.10">
    <property type="entry name" value="N-(1-d-carboxylethyl)-l-norvaline Dehydrogenase, domain 2"/>
    <property type="match status" value="1"/>
</dbReference>
<dbReference type="InterPro" id="IPR013332">
    <property type="entry name" value="KPR_N"/>
</dbReference>
<dbReference type="InterPro" id="IPR013752">
    <property type="entry name" value="KPA_reductase"/>
</dbReference>
<reference evidence="8" key="1">
    <citation type="submission" date="2017-03" db="EMBL/GenBank/DDBJ databases">
        <title>Genomes of endolithic fungi from Antarctica.</title>
        <authorList>
            <person name="Coleine C."/>
            <person name="Masonjones S."/>
            <person name="Stajich J.E."/>
        </authorList>
    </citation>
    <scope>NUCLEOTIDE SEQUENCE [LARGE SCALE GENOMIC DNA]</scope>
    <source>
        <strain evidence="8">CCFEE 5527</strain>
    </source>
</reference>
<dbReference type="STRING" id="1507870.A0A1V8T1Y7"/>
<dbReference type="InterPro" id="IPR003710">
    <property type="entry name" value="ApbA"/>
</dbReference>
<dbReference type="InParanoid" id="A0A1V8T1Y7"/>
<evidence type="ECO:0000313" key="7">
    <source>
        <dbReference type="EMBL" id="OQO05426.1"/>
    </source>
</evidence>
<dbReference type="GO" id="GO:0005737">
    <property type="term" value="C:cytoplasm"/>
    <property type="evidence" value="ECO:0007669"/>
    <property type="project" value="TreeGrafter"/>
</dbReference>
<dbReference type="FunCoup" id="A0A1V8T1Y7">
    <property type="interactions" value="45"/>
</dbReference>
<dbReference type="InterPro" id="IPR008927">
    <property type="entry name" value="6-PGluconate_DH-like_C_sf"/>
</dbReference>
<dbReference type="SUPFAM" id="SSF51735">
    <property type="entry name" value="NAD(P)-binding Rossmann-fold domains"/>
    <property type="match status" value="1"/>
</dbReference>
<feature type="domain" description="Ketopantoate reductase N-terminal" evidence="5">
    <location>
        <begin position="9"/>
        <end position="166"/>
    </location>
</feature>
<dbReference type="GO" id="GO:0015940">
    <property type="term" value="P:pantothenate biosynthetic process"/>
    <property type="evidence" value="ECO:0007669"/>
    <property type="project" value="InterPro"/>
</dbReference>
<evidence type="ECO:0000313" key="8">
    <source>
        <dbReference type="Proteomes" id="UP000192596"/>
    </source>
</evidence>
<evidence type="ECO:0000259" key="6">
    <source>
        <dbReference type="Pfam" id="PF08546"/>
    </source>
</evidence>
<keyword evidence="3 4" id="KW-0560">Oxidoreductase</keyword>
<dbReference type="Pfam" id="PF02558">
    <property type="entry name" value="ApbA"/>
    <property type="match status" value="1"/>
</dbReference>
<keyword evidence="2 4" id="KW-0521">NADP</keyword>
<evidence type="ECO:0000256" key="2">
    <source>
        <dbReference type="ARBA" id="ARBA00022857"/>
    </source>
</evidence>
<dbReference type="GO" id="GO:0008677">
    <property type="term" value="F:2-dehydropantoate 2-reductase activity"/>
    <property type="evidence" value="ECO:0007669"/>
    <property type="project" value="UniProtKB-EC"/>
</dbReference>
<dbReference type="SUPFAM" id="SSF48179">
    <property type="entry name" value="6-phosphogluconate dehydrogenase C-terminal domain-like"/>
    <property type="match status" value="1"/>
</dbReference>
<comment type="catalytic activity">
    <reaction evidence="4">
        <text>(R)-pantoate + NADP(+) = 2-dehydropantoate + NADPH + H(+)</text>
        <dbReference type="Rhea" id="RHEA:16233"/>
        <dbReference type="ChEBI" id="CHEBI:11561"/>
        <dbReference type="ChEBI" id="CHEBI:15378"/>
        <dbReference type="ChEBI" id="CHEBI:15980"/>
        <dbReference type="ChEBI" id="CHEBI:57783"/>
        <dbReference type="ChEBI" id="CHEBI:58349"/>
        <dbReference type="EC" id="1.1.1.169"/>
    </reaction>
</comment>
<evidence type="ECO:0000256" key="1">
    <source>
        <dbReference type="ARBA" id="ARBA00007870"/>
    </source>
</evidence>
<protein>
    <recommendedName>
        <fullName evidence="4">2-dehydropantoate 2-reductase</fullName>
        <ecNumber evidence="4">1.1.1.169</ecNumber>
    </recommendedName>
    <alternativeName>
        <fullName evidence="4">Ketopantoate reductase</fullName>
    </alternativeName>
</protein>
<name>A0A1V8T1Y7_9PEZI</name>
<dbReference type="Proteomes" id="UP000192596">
    <property type="component" value="Unassembled WGS sequence"/>
</dbReference>
<evidence type="ECO:0000259" key="5">
    <source>
        <dbReference type="Pfam" id="PF02558"/>
    </source>
</evidence>
<dbReference type="PRINTS" id="PR00420">
    <property type="entry name" value="RNGMNOXGNASE"/>
</dbReference>
<dbReference type="FunFam" id="1.10.1040.10:FF:000017">
    <property type="entry name" value="2-dehydropantoate 2-reductase"/>
    <property type="match status" value="1"/>
</dbReference>
<proteinExistence type="inferred from homology"/>
<dbReference type="PANTHER" id="PTHR21708:SF30">
    <property type="entry name" value="2-DEHYDROPANTOATE 2-REDUCTASE-RELATED"/>
    <property type="match status" value="1"/>
</dbReference>
<dbReference type="AlphaFoldDB" id="A0A1V8T1Y7"/>
<dbReference type="OrthoDB" id="3609at2759"/>
<dbReference type="InterPro" id="IPR013328">
    <property type="entry name" value="6PGD_dom2"/>
</dbReference>
<evidence type="ECO:0000256" key="3">
    <source>
        <dbReference type="ARBA" id="ARBA00023002"/>
    </source>
</evidence>
<dbReference type="NCBIfam" id="TIGR00745">
    <property type="entry name" value="apbA_panE"/>
    <property type="match status" value="1"/>
</dbReference>
<dbReference type="PANTHER" id="PTHR21708">
    <property type="entry name" value="PROBABLE 2-DEHYDROPANTOATE 2-REDUCTASE"/>
    <property type="match status" value="1"/>
</dbReference>
<organism evidence="7 8">
    <name type="scientific">Cryoendolithus antarcticus</name>
    <dbReference type="NCBI Taxonomy" id="1507870"/>
    <lineage>
        <taxon>Eukaryota</taxon>
        <taxon>Fungi</taxon>
        <taxon>Dikarya</taxon>
        <taxon>Ascomycota</taxon>
        <taxon>Pezizomycotina</taxon>
        <taxon>Dothideomycetes</taxon>
        <taxon>Dothideomycetidae</taxon>
        <taxon>Cladosporiales</taxon>
        <taxon>Cladosporiaceae</taxon>
        <taxon>Cryoendolithus</taxon>
    </lineage>
</organism>
<gene>
    <name evidence="7" type="ORF">B0A48_09194</name>
</gene>